<dbReference type="GO" id="GO:0016787">
    <property type="term" value="F:hydrolase activity"/>
    <property type="evidence" value="ECO:0007669"/>
    <property type="project" value="UniProtKB-KW"/>
</dbReference>
<dbReference type="Proteomes" id="UP000601789">
    <property type="component" value="Unassembled WGS sequence"/>
</dbReference>
<gene>
    <name evidence="2" type="ORF">IOD40_02165</name>
</gene>
<dbReference type="PANTHER" id="PTHR43433:SF5">
    <property type="entry name" value="AB HYDROLASE-1 DOMAIN-CONTAINING PROTEIN"/>
    <property type="match status" value="1"/>
</dbReference>
<sequence length="257" mass="27415">MQIFNNDGFEIAFVDQQPVSDGSGEPVLLIHGFASSHLVNWVAPGWVKTLTEAGYRAIALDNRGHGRSTKSYNPAAYTPAEMADDAAALLDHLGIEKAHIFGYSMGARISAFLALAHPEKVATLVLGGLGYGMVDGVGDWDPIAEALVAPDPETITHPRGKMFRTFADQTRSDRQALAACIATSRELVSDAQMASILAPVLVGVGTKDDIAGSGERLAALLPHGTAFDIEGRDHMLAVGDRTFKARVLEFLQEHPIA</sequence>
<feature type="domain" description="AB hydrolase-1" evidence="1">
    <location>
        <begin position="26"/>
        <end position="128"/>
    </location>
</feature>
<dbReference type="RefSeq" id="WP_198473801.1">
    <property type="nucleotide sequence ID" value="NZ_JADGMQ010000001.1"/>
</dbReference>
<dbReference type="InterPro" id="IPR029058">
    <property type="entry name" value="AB_hydrolase_fold"/>
</dbReference>
<evidence type="ECO:0000259" key="1">
    <source>
        <dbReference type="Pfam" id="PF00561"/>
    </source>
</evidence>
<dbReference type="PANTHER" id="PTHR43433">
    <property type="entry name" value="HYDROLASE, ALPHA/BETA FOLD FAMILY PROTEIN"/>
    <property type="match status" value="1"/>
</dbReference>
<proteinExistence type="predicted"/>
<evidence type="ECO:0000313" key="3">
    <source>
        <dbReference type="Proteomes" id="UP000601789"/>
    </source>
</evidence>
<dbReference type="InterPro" id="IPR000073">
    <property type="entry name" value="AB_hydrolase_1"/>
</dbReference>
<keyword evidence="3" id="KW-1185">Reference proteome</keyword>
<dbReference type="EMBL" id="JADGMQ010000001">
    <property type="protein sequence ID" value="MBI1619471.1"/>
    <property type="molecule type" value="Genomic_DNA"/>
</dbReference>
<reference evidence="2 3" key="1">
    <citation type="submission" date="2020-10" db="EMBL/GenBank/DDBJ databases">
        <title>Aquamicrobium zhengzhouensis sp. nov., a exopolysaccharide producing bacterium isolated from farmland soil.</title>
        <authorList>
            <person name="Wang X."/>
        </authorList>
    </citation>
    <scope>NUCLEOTIDE SEQUENCE [LARGE SCALE GENOMIC DNA]</scope>
    <source>
        <strain evidence="3">cd-1</strain>
    </source>
</reference>
<organism evidence="2 3">
    <name type="scientific">Aquamicrobium zhengzhouense</name>
    <dbReference type="NCBI Taxonomy" id="2781738"/>
    <lineage>
        <taxon>Bacteria</taxon>
        <taxon>Pseudomonadati</taxon>
        <taxon>Pseudomonadota</taxon>
        <taxon>Alphaproteobacteria</taxon>
        <taxon>Hyphomicrobiales</taxon>
        <taxon>Phyllobacteriaceae</taxon>
        <taxon>Aquamicrobium</taxon>
    </lineage>
</organism>
<accession>A0ABS0S8C2</accession>
<dbReference type="PRINTS" id="PR00111">
    <property type="entry name" value="ABHYDROLASE"/>
</dbReference>
<dbReference type="SUPFAM" id="SSF53474">
    <property type="entry name" value="alpha/beta-Hydrolases"/>
    <property type="match status" value="1"/>
</dbReference>
<dbReference type="InterPro" id="IPR050471">
    <property type="entry name" value="AB_hydrolase"/>
</dbReference>
<evidence type="ECO:0000313" key="2">
    <source>
        <dbReference type="EMBL" id="MBI1619471.1"/>
    </source>
</evidence>
<protein>
    <submittedName>
        <fullName evidence="2">Alpha/beta hydrolase</fullName>
    </submittedName>
</protein>
<dbReference type="Pfam" id="PF00561">
    <property type="entry name" value="Abhydrolase_1"/>
    <property type="match status" value="1"/>
</dbReference>
<name>A0ABS0S8C2_9HYPH</name>
<dbReference type="Gene3D" id="3.40.50.1820">
    <property type="entry name" value="alpha/beta hydrolase"/>
    <property type="match status" value="1"/>
</dbReference>
<keyword evidence="2" id="KW-0378">Hydrolase</keyword>
<comment type="caution">
    <text evidence="2">The sequence shown here is derived from an EMBL/GenBank/DDBJ whole genome shotgun (WGS) entry which is preliminary data.</text>
</comment>